<evidence type="ECO:0000313" key="3">
    <source>
        <dbReference type="Proteomes" id="UP000248806"/>
    </source>
</evidence>
<reference evidence="2 3" key="1">
    <citation type="submission" date="2018-06" db="EMBL/GenBank/DDBJ databases">
        <title>Genomic Encyclopedia of Archaeal and Bacterial Type Strains, Phase II (KMG-II): from individual species to whole genera.</title>
        <authorList>
            <person name="Goeker M."/>
        </authorList>
    </citation>
    <scope>NUCLEOTIDE SEQUENCE [LARGE SCALE GENOMIC DNA]</scope>
    <source>
        <strain evidence="2 3">ATCC BAA-1881</strain>
    </source>
</reference>
<evidence type="ECO:0000256" key="1">
    <source>
        <dbReference type="SAM" id="MobiDB-lite"/>
    </source>
</evidence>
<feature type="region of interest" description="Disordered" evidence="1">
    <location>
        <begin position="1"/>
        <end position="20"/>
    </location>
</feature>
<name>A0A326U696_THEHA</name>
<keyword evidence="3" id="KW-1185">Reference proteome</keyword>
<evidence type="ECO:0000313" key="2">
    <source>
        <dbReference type="EMBL" id="PZW29420.1"/>
    </source>
</evidence>
<dbReference type="EMBL" id="QKUF01000008">
    <property type="protein sequence ID" value="PZW29420.1"/>
    <property type="molecule type" value="Genomic_DNA"/>
</dbReference>
<dbReference type="Proteomes" id="UP000248806">
    <property type="component" value="Unassembled WGS sequence"/>
</dbReference>
<proteinExistence type="predicted"/>
<organism evidence="2 3">
    <name type="scientific">Thermosporothrix hazakensis</name>
    <dbReference type="NCBI Taxonomy" id="644383"/>
    <lineage>
        <taxon>Bacteria</taxon>
        <taxon>Bacillati</taxon>
        <taxon>Chloroflexota</taxon>
        <taxon>Ktedonobacteria</taxon>
        <taxon>Ktedonobacterales</taxon>
        <taxon>Thermosporotrichaceae</taxon>
        <taxon>Thermosporothrix</taxon>
    </lineage>
</organism>
<sequence>MMQHTYLQHTRRASGLPGTNQAVLSPQPWLDLRHRACHQCPRPLHRDEAFQEFVQDLREVCIVWLENRPAPRGKRRASQLLFPGRETSSKPGSVIPSSFDWQYSRAMQRTEEPPHSMCLLLNNQFSGMSVDIATGASEYVIPKRSSNSASCFLG</sequence>
<comment type="caution">
    <text evidence="2">The sequence shown here is derived from an EMBL/GenBank/DDBJ whole genome shotgun (WGS) entry which is preliminary data.</text>
</comment>
<protein>
    <submittedName>
        <fullName evidence="2">Uncharacterized protein</fullName>
    </submittedName>
</protein>
<accession>A0A326U696</accession>
<dbReference type="AlphaFoldDB" id="A0A326U696"/>
<gene>
    <name evidence="2" type="ORF">EI42_02714</name>
</gene>